<dbReference type="EMBL" id="NPIC01000015">
    <property type="protein sequence ID" value="RDL30384.1"/>
    <property type="molecule type" value="Genomic_DNA"/>
</dbReference>
<accession>A0A370T9P6</accession>
<comment type="caution">
    <text evidence="1">The sequence shown here is derived from an EMBL/GenBank/DDBJ whole genome shotgun (WGS) entry which is preliminary data.</text>
</comment>
<sequence length="120" mass="13481">MTGLLRFLLEYVGGKEKEDPRQHWRDPKHTANDNAHIYRFVLGGVEGPNYFGNFNLQEIFNALSKSPLFTGATTPQGFMRWSEALMAYLPVGFQEGYLGVPAKVLHSVGLGPVEIVRLQM</sequence>
<proteinExistence type="predicted"/>
<dbReference type="Proteomes" id="UP000254866">
    <property type="component" value="Unassembled WGS sequence"/>
</dbReference>
<evidence type="ECO:0000313" key="1">
    <source>
        <dbReference type="EMBL" id="RDL30384.1"/>
    </source>
</evidence>
<organism evidence="1 2">
    <name type="scientific">Venustampulla echinocandica</name>
    <dbReference type="NCBI Taxonomy" id="2656787"/>
    <lineage>
        <taxon>Eukaryota</taxon>
        <taxon>Fungi</taxon>
        <taxon>Dikarya</taxon>
        <taxon>Ascomycota</taxon>
        <taxon>Pezizomycotina</taxon>
        <taxon>Leotiomycetes</taxon>
        <taxon>Helotiales</taxon>
        <taxon>Pleuroascaceae</taxon>
        <taxon>Venustampulla</taxon>
    </lineage>
</organism>
<protein>
    <submittedName>
        <fullName evidence="1">Uncharacterized protein</fullName>
    </submittedName>
</protein>
<name>A0A370T9P6_9HELO</name>
<dbReference type="GeneID" id="43603111"/>
<dbReference type="AlphaFoldDB" id="A0A370T9P6"/>
<keyword evidence="2" id="KW-1185">Reference proteome</keyword>
<reference evidence="1 2" key="1">
    <citation type="journal article" date="2018" name="IMA Fungus">
        <title>IMA Genome-F 9: Draft genome sequence of Annulohypoxylon stygium, Aspergillus mulundensis, Berkeleyomyces basicola (syn. Thielaviopsis basicola), Ceratocystis smalleyi, two Cercospora beticola strains, Coleophoma cylindrospora, Fusarium fracticaudum, Phialophora cf. hyalina, and Morchella septimelata.</title>
        <authorList>
            <person name="Wingfield B.D."/>
            <person name="Bills G.F."/>
            <person name="Dong Y."/>
            <person name="Huang W."/>
            <person name="Nel W.J."/>
            <person name="Swalarsk-Parry B.S."/>
            <person name="Vaghefi N."/>
            <person name="Wilken P.M."/>
            <person name="An Z."/>
            <person name="de Beer Z.W."/>
            <person name="De Vos L."/>
            <person name="Chen L."/>
            <person name="Duong T.A."/>
            <person name="Gao Y."/>
            <person name="Hammerbacher A."/>
            <person name="Kikkert J.R."/>
            <person name="Li Y."/>
            <person name="Li H."/>
            <person name="Li K."/>
            <person name="Li Q."/>
            <person name="Liu X."/>
            <person name="Ma X."/>
            <person name="Naidoo K."/>
            <person name="Pethybridge S.J."/>
            <person name="Sun J."/>
            <person name="Steenkamp E.T."/>
            <person name="van der Nest M.A."/>
            <person name="van Wyk S."/>
            <person name="Wingfield M.J."/>
            <person name="Xiong C."/>
            <person name="Yue Q."/>
            <person name="Zhang X."/>
        </authorList>
    </citation>
    <scope>NUCLEOTIDE SEQUENCE [LARGE SCALE GENOMIC DNA]</scope>
    <source>
        <strain evidence="1 2">BP 5553</strain>
    </source>
</reference>
<evidence type="ECO:0000313" key="2">
    <source>
        <dbReference type="Proteomes" id="UP000254866"/>
    </source>
</evidence>
<dbReference type="OrthoDB" id="5370596at2759"/>
<gene>
    <name evidence="1" type="ORF">BP5553_10262</name>
</gene>
<dbReference type="RefSeq" id="XP_031864909.1">
    <property type="nucleotide sequence ID" value="XM_032018885.1"/>
</dbReference>